<name>A0A423ER27_9PSED</name>
<dbReference type="AlphaFoldDB" id="A0A423ER27"/>
<sequence>MNQPEPPSSSSFRFFAIGVLCVAVLLGAYFMRLNAEVDREREQAAERLAFCQHLESVARAAAPTSLVPPEACKQLKKQYAETIGPL</sequence>
<gene>
    <name evidence="2" type="ORF">BK648_23595</name>
</gene>
<accession>A0A423ER27</accession>
<evidence type="ECO:0000313" key="2">
    <source>
        <dbReference type="EMBL" id="ROM33766.1"/>
    </source>
</evidence>
<evidence type="ECO:0000256" key="1">
    <source>
        <dbReference type="SAM" id="Phobius"/>
    </source>
</evidence>
<keyword evidence="1" id="KW-1133">Transmembrane helix</keyword>
<keyword evidence="1" id="KW-0812">Transmembrane</keyword>
<keyword evidence="1" id="KW-0472">Membrane</keyword>
<reference evidence="2 3" key="1">
    <citation type="submission" date="2016-10" db="EMBL/GenBank/DDBJ databases">
        <title>Comparative genome analysis of multiple Pseudomonas spp. focuses on biocontrol and plant growth promoting traits.</title>
        <authorList>
            <person name="Tao X.-Y."/>
            <person name="Taylor C.G."/>
        </authorList>
    </citation>
    <scope>NUCLEOTIDE SEQUENCE [LARGE SCALE GENOMIC DNA]</scope>
    <source>
        <strain evidence="2 3">29G9</strain>
    </source>
</reference>
<dbReference type="Proteomes" id="UP000284656">
    <property type="component" value="Unassembled WGS sequence"/>
</dbReference>
<protein>
    <submittedName>
        <fullName evidence="2">Uncharacterized protein</fullName>
    </submittedName>
</protein>
<proteinExistence type="predicted"/>
<evidence type="ECO:0000313" key="3">
    <source>
        <dbReference type="Proteomes" id="UP000284656"/>
    </source>
</evidence>
<organism evidence="2 3">
    <name type="scientific">Pseudomonas poae</name>
    <dbReference type="NCBI Taxonomy" id="200451"/>
    <lineage>
        <taxon>Bacteria</taxon>
        <taxon>Pseudomonadati</taxon>
        <taxon>Pseudomonadota</taxon>
        <taxon>Gammaproteobacteria</taxon>
        <taxon>Pseudomonadales</taxon>
        <taxon>Pseudomonadaceae</taxon>
        <taxon>Pseudomonas</taxon>
    </lineage>
</organism>
<comment type="caution">
    <text evidence="2">The sequence shown here is derived from an EMBL/GenBank/DDBJ whole genome shotgun (WGS) entry which is preliminary data.</text>
</comment>
<dbReference type="RefSeq" id="WP_123718150.1">
    <property type="nucleotide sequence ID" value="NZ_MOAY01000081.1"/>
</dbReference>
<feature type="transmembrane region" description="Helical" evidence="1">
    <location>
        <begin position="12"/>
        <end position="31"/>
    </location>
</feature>
<dbReference type="EMBL" id="MOAY01000081">
    <property type="protein sequence ID" value="ROM33766.1"/>
    <property type="molecule type" value="Genomic_DNA"/>
</dbReference>